<reference evidence="2" key="1">
    <citation type="submission" date="2020-11" db="EMBL/GenBank/DDBJ databases">
        <authorList>
            <person name="Tran Van P."/>
        </authorList>
    </citation>
    <scope>NUCLEOTIDE SEQUENCE</scope>
</reference>
<accession>A0A7R8VW55</accession>
<proteinExistence type="predicted"/>
<organism evidence="2">
    <name type="scientific">Timema douglasi</name>
    <name type="common">Walking stick</name>
    <dbReference type="NCBI Taxonomy" id="61478"/>
    <lineage>
        <taxon>Eukaryota</taxon>
        <taxon>Metazoa</taxon>
        <taxon>Ecdysozoa</taxon>
        <taxon>Arthropoda</taxon>
        <taxon>Hexapoda</taxon>
        <taxon>Insecta</taxon>
        <taxon>Pterygota</taxon>
        <taxon>Neoptera</taxon>
        <taxon>Polyneoptera</taxon>
        <taxon>Phasmatodea</taxon>
        <taxon>Timematodea</taxon>
        <taxon>Timematoidea</taxon>
        <taxon>Timematidae</taxon>
        <taxon>Timema</taxon>
    </lineage>
</organism>
<protein>
    <submittedName>
        <fullName evidence="2">Uncharacterized protein</fullName>
    </submittedName>
</protein>
<evidence type="ECO:0000313" key="2">
    <source>
        <dbReference type="EMBL" id="CAD7205892.1"/>
    </source>
</evidence>
<feature type="signal peptide" evidence="1">
    <location>
        <begin position="1"/>
        <end position="20"/>
    </location>
</feature>
<sequence>MHAVIVVTSLIVILPQGLLPHQQKHLSGPRTGKSPFSLNILSRKNQVIERRSNYALFLMLEITCQCDKFNDIGNLDLSGRLEDGKRVMSIVQNPRNVSENSLDPYLTWVHPRVLESGRCGNSPLGILYSKLKLIFTFFDSRQSRLWRDSRYCVIDRTSTRLILCLYSGCAQYRPYIRAIMLADTISTRWLALPTVPMLLSLHRRTHVVEKKDVLPQLSVERTALCLWSLL</sequence>
<name>A0A7R8VW55_TIMDO</name>
<feature type="chain" id="PRO_5031527174" evidence="1">
    <location>
        <begin position="21"/>
        <end position="230"/>
    </location>
</feature>
<dbReference type="EMBL" id="OA577442">
    <property type="protein sequence ID" value="CAD7205892.1"/>
    <property type="molecule type" value="Genomic_DNA"/>
</dbReference>
<gene>
    <name evidence="2" type="ORF">TDIB3V08_LOCUS12042</name>
</gene>
<evidence type="ECO:0000256" key="1">
    <source>
        <dbReference type="SAM" id="SignalP"/>
    </source>
</evidence>
<dbReference type="AlphaFoldDB" id="A0A7R8VW55"/>
<keyword evidence="1" id="KW-0732">Signal</keyword>